<dbReference type="Proteomes" id="UP000245845">
    <property type="component" value="Unassembled WGS sequence"/>
</dbReference>
<dbReference type="AlphaFoldDB" id="A0A2Y9BM20"/>
<dbReference type="InterPro" id="IPR006059">
    <property type="entry name" value="SBP"/>
</dbReference>
<protein>
    <submittedName>
        <fullName evidence="2">Carbohydrate ABC transporter substrate-binding protein (CUT1 family)</fullName>
    </submittedName>
</protein>
<gene>
    <name evidence="2" type="ORF">A8806_12231</name>
</gene>
<organism evidence="2 3">
    <name type="scientific">Faecalicatena orotica</name>
    <dbReference type="NCBI Taxonomy" id="1544"/>
    <lineage>
        <taxon>Bacteria</taxon>
        <taxon>Bacillati</taxon>
        <taxon>Bacillota</taxon>
        <taxon>Clostridia</taxon>
        <taxon>Lachnospirales</taxon>
        <taxon>Lachnospiraceae</taxon>
        <taxon>Faecalicatena</taxon>
    </lineage>
</organism>
<name>A0A2Y9BM20_9FIRM</name>
<dbReference type="Pfam" id="PF01547">
    <property type="entry name" value="SBP_bac_1"/>
    <property type="match status" value="1"/>
</dbReference>
<dbReference type="InterPro" id="IPR050490">
    <property type="entry name" value="Bact_solute-bd_prot1"/>
</dbReference>
<dbReference type="RefSeq" id="WP_109733810.1">
    <property type="nucleotide sequence ID" value="NZ_BAAACK010000012.1"/>
</dbReference>
<dbReference type="OrthoDB" id="362670at2"/>
<dbReference type="PROSITE" id="PS51257">
    <property type="entry name" value="PROKAR_LIPOPROTEIN"/>
    <property type="match status" value="1"/>
</dbReference>
<proteinExistence type="predicted"/>
<dbReference type="PANTHER" id="PTHR43649">
    <property type="entry name" value="ARABINOSE-BINDING PROTEIN-RELATED"/>
    <property type="match status" value="1"/>
</dbReference>
<dbReference type="Gene3D" id="3.40.190.10">
    <property type="entry name" value="Periplasmic binding protein-like II"/>
    <property type="match status" value="2"/>
</dbReference>
<dbReference type="EMBL" id="QGDL01000022">
    <property type="protein sequence ID" value="PWJ20646.1"/>
    <property type="molecule type" value="Genomic_DNA"/>
</dbReference>
<evidence type="ECO:0000313" key="2">
    <source>
        <dbReference type="EMBL" id="PWJ20646.1"/>
    </source>
</evidence>
<feature type="chain" id="PRO_5043162208" evidence="1">
    <location>
        <begin position="22"/>
        <end position="431"/>
    </location>
</feature>
<dbReference type="PANTHER" id="PTHR43649:SF12">
    <property type="entry name" value="DIACETYLCHITOBIOSE BINDING PROTEIN DASA"/>
    <property type="match status" value="1"/>
</dbReference>
<sequence>MKKKRVLSVLLAAAMAVSMLAGCGSSKKDDQQKAEKSDSGAVVLNMYHSWSTDSERGAALDKLIQEFNDENKGKIEVKVTVNPDFPAYQEKVKTMISTDTTPDIFHYNFNPNDLSRQESGKLMDFTKYMDDEWADRFGEGDLETLTVNGEISSIPFEKAGAVFYYNKELFAQAGIDEFPDTWDGLLKACADLKDAGITPFSLYTADDAWYTCNLFTYLAASYAGTETLNEGGSIDTAEMKKAAEMLRKFWDYTTGDAIGANYSVAMNNFASGKTAIAIDGPWLIGSLTDIQDKVGIAKAPSFKDGKVAENYLVTDAQTPWAAAKTDDAEKEEAIVAFMKYITSEESVKQLTLEGAVFLSPKLNMEDPDVKNTEGLLGEYLALNSVVEGSTVNIQRNLTTTANTKLPSLLESLALDSVTPDEFIGQLSKENQ</sequence>
<evidence type="ECO:0000256" key="1">
    <source>
        <dbReference type="SAM" id="SignalP"/>
    </source>
</evidence>
<accession>A0A2Y9BM20</accession>
<reference evidence="2 3" key="1">
    <citation type="submission" date="2018-05" db="EMBL/GenBank/DDBJ databases">
        <title>The Hungate 1000. A catalogue of reference genomes from the rumen microbiome.</title>
        <authorList>
            <person name="Kelly W."/>
        </authorList>
    </citation>
    <scope>NUCLEOTIDE SEQUENCE [LARGE SCALE GENOMIC DNA]</scope>
    <source>
        <strain evidence="2 3">NLAE-zl-C242</strain>
    </source>
</reference>
<evidence type="ECO:0000313" key="3">
    <source>
        <dbReference type="Proteomes" id="UP000245845"/>
    </source>
</evidence>
<keyword evidence="3" id="KW-1185">Reference proteome</keyword>
<keyword evidence="1" id="KW-0732">Signal</keyword>
<feature type="signal peptide" evidence="1">
    <location>
        <begin position="1"/>
        <end position="21"/>
    </location>
</feature>
<comment type="caution">
    <text evidence="2">The sequence shown here is derived from an EMBL/GenBank/DDBJ whole genome shotgun (WGS) entry which is preliminary data.</text>
</comment>
<dbReference type="SUPFAM" id="SSF53850">
    <property type="entry name" value="Periplasmic binding protein-like II"/>
    <property type="match status" value="1"/>
</dbReference>